<protein>
    <submittedName>
        <fullName evidence="2">Uncharacterized protein</fullName>
    </submittedName>
</protein>
<keyword evidence="1" id="KW-0812">Transmembrane</keyword>
<feature type="transmembrane region" description="Helical" evidence="1">
    <location>
        <begin position="275"/>
        <end position="295"/>
    </location>
</feature>
<accession>A0AA39YHE9</accession>
<dbReference type="Proteomes" id="UP001174936">
    <property type="component" value="Unassembled WGS sequence"/>
</dbReference>
<feature type="transmembrane region" description="Helical" evidence="1">
    <location>
        <begin position="242"/>
        <end position="263"/>
    </location>
</feature>
<evidence type="ECO:0000313" key="2">
    <source>
        <dbReference type="EMBL" id="KAK0651075.1"/>
    </source>
</evidence>
<sequence length="358" mass="38146">MDPVSIVASAKTLVSVCSKLTDLINQQRSIILASVASVDSDVKRLRRSLEQLQTCLLEDESAKEQCARSRHHITESLSGSRIVLEELAEFLSSPLVSAESGLPSPVVRDIQRRLRAQNDELRKLLQAFEPRSPAACDDDDHVDPPDRKHIVGDMIFQSHGMSEGTETGKRIEKRVENTDPSTGNPPTALSRNSQAVAPLILAAAGACVMAVWVPNGTCSTNTSCPLSQDIKVLLNAHPKLDALTNSPITLITAMATTGFSLTAHHYNLARKGRKFDLLVLGVVGGGTLVSLLLGVDGMTNLLRVAPVLGILAFLLCGVPVDRKHLIGLGSSKNELGLGAGGSELRMSGKMGEGQAEEA</sequence>
<feature type="transmembrane region" description="Helical" evidence="1">
    <location>
        <begin position="195"/>
        <end position="213"/>
    </location>
</feature>
<reference evidence="2" key="1">
    <citation type="submission" date="2023-06" db="EMBL/GenBank/DDBJ databases">
        <title>Genome-scale phylogeny and comparative genomics of the fungal order Sordariales.</title>
        <authorList>
            <consortium name="Lawrence Berkeley National Laboratory"/>
            <person name="Hensen N."/>
            <person name="Bonometti L."/>
            <person name="Westerberg I."/>
            <person name="Brannstrom I.O."/>
            <person name="Guillou S."/>
            <person name="Cros-Aarteil S."/>
            <person name="Calhoun S."/>
            <person name="Haridas S."/>
            <person name="Kuo A."/>
            <person name="Mondo S."/>
            <person name="Pangilinan J."/>
            <person name="Riley R."/>
            <person name="Labutti K."/>
            <person name="Andreopoulos B."/>
            <person name="Lipzen A."/>
            <person name="Chen C."/>
            <person name="Yanf M."/>
            <person name="Daum C."/>
            <person name="Ng V."/>
            <person name="Clum A."/>
            <person name="Steindorff A."/>
            <person name="Ohm R."/>
            <person name="Martin F."/>
            <person name="Silar P."/>
            <person name="Natvig D."/>
            <person name="Lalanne C."/>
            <person name="Gautier V."/>
            <person name="Ament-Velasquez S.L."/>
            <person name="Kruys A."/>
            <person name="Hutchinson M.I."/>
            <person name="Powell A.J."/>
            <person name="Barry K."/>
            <person name="Miller A.N."/>
            <person name="Grigoriev I.V."/>
            <person name="Debuchy R."/>
            <person name="Gladieux P."/>
            <person name="Thoren M.H."/>
            <person name="Johannesson H."/>
        </authorList>
    </citation>
    <scope>NUCLEOTIDE SEQUENCE</scope>
    <source>
        <strain evidence="2">SMH2532-1</strain>
    </source>
</reference>
<gene>
    <name evidence="2" type="ORF">B0T16DRAFT_453580</name>
</gene>
<keyword evidence="1" id="KW-0472">Membrane</keyword>
<feature type="transmembrane region" description="Helical" evidence="1">
    <location>
        <begin position="301"/>
        <end position="320"/>
    </location>
</feature>
<comment type="caution">
    <text evidence="2">The sequence shown here is derived from an EMBL/GenBank/DDBJ whole genome shotgun (WGS) entry which is preliminary data.</text>
</comment>
<evidence type="ECO:0000256" key="1">
    <source>
        <dbReference type="SAM" id="Phobius"/>
    </source>
</evidence>
<organism evidence="2 3">
    <name type="scientific">Cercophora newfieldiana</name>
    <dbReference type="NCBI Taxonomy" id="92897"/>
    <lineage>
        <taxon>Eukaryota</taxon>
        <taxon>Fungi</taxon>
        <taxon>Dikarya</taxon>
        <taxon>Ascomycota</taxon>
        <taxon>Pezizomycotina</taxon>
        <taxon>Sordariomycetes</taxon>
        <taxon>Sordariomycetidae</taxon>
        <taxon>Sordariales</taxon>
        <taxon>Lasiosphaeriaceae</taxon>
        <taxon>Cercophora</taxon>
    </lineage>
</organism>
<proteinExistence type="predicted"/>
<name>A0AA39YHE9_9PEZI</name>
<keyword evidence="1" id="KW-1133">Transmembrane helix</keyword>
<dbReference type="EMBL" id="JAULSV010000002">
    <property type="protein sequence ID" value="KAK0651075.1"/>
    <property type="molecule type" value="Genomic_DNA"/>
</dbReference>
<keyword evidence="3" id="KW-1185">Reference proteome</keyword>
<dbReference type="AlphaFoldDB" id="A0AA39YHE9"/>
<evidence type="ECO:0000313" key="3">
    <source>
        <dbReference type="Proteomes" id="UP001174936"/>
    </source>
</evidence>